<keyword evidence="2" id="KW-1185">Reference proteome</keyword>
<dbReference type="RefSeq" id="XP_055898288.1">
    <property type="nucleotide sequence ID" value="XM_056042313.1"/>
</dbReference>
<dbReference type="Proteomes" id="UP001165740">
    <property type="component" value="Chromosome 9"/>
</dbReference>
<dbReference type="OrthoDB" id="10294115at2759"/>
<accession>A0A9W3BFS2</accession>
<protein>
    <submittedName>
        <fullName evidence="3">Uncharacterized protein LOC106063632</fullName>
    </submittedName>
</protein>
<proteinExistence type="predicted"/>
<evidence type="ECO:0000313" key="2">
    <source>
        <dbReference type="Proteomes" id="UP001165740"/>
    </source>
</evidence>
<dbReference type="GeneID" id="106063632"/>
<organism evidence="2 3">
    <name type="scientific">Biomphalaria glabrata</name>
    <name type="common">Bloodfluke planorb</name>
    <name type="synonym">Freshwater snail</name>
    <dbReference type="NCBI Taxonomy" id="6526"/>
    <lineage>
        <taxon>Eukaryota</taxon>
        <taxon>Metazoa</taxon>
        <taxon>Spiralia</taxon>
        <taxon>Lophotrochozoa</taxon>
        <taxon>Mollusca</taxon>
        <taxon>Gastropoda</taxon>
        <taxon>Heterobranchia</taxon>
        <taxon>Euthyneura</taxon>
        <taxon>Panpulmonata</taxon>
        <taxon>Hygrophila</taxon>
        <taxon>Lymnaeoidea</taxon>
        <taxon>Planorbidae</taxon>
        <taxon>Biomphalaria</taxon>
    </lineage>
</organism>
<evidence type="ECO:0000313" key="3">
    <source>
        <dbReference type="RefSeq" id="XP_055898288.1"/>
    </source>
</evidence>
<dbReference type="AlphaFoldDB" id="A0A9W3BFS2"/>
<sequence length="314" mass="36678">MDPYRTHASKSEKRENEASTSKKRLEPEYPEKKRKGSQDISEYDITKDNGFQYQKQARAKANLYFRSSGYFDANEKRIESATIEVNTKHSDLSEKEMFPLKLIAYTKPFYLTQLDGTFSAKVQLKNDYLRQIDQKQKIRDEDETRPIFVVNLNIDPIPDNAITDTIESFYKHITKRKKIKLADQEFSSMYSEYIVAMFFELFINSVVEKTEIKFGKEGGKKPDFILNIFGRSCHTEITRISYMSGDLSRLLDKKLNKFDHERALIVLCVLCSSEAYTIEALDAYEKVVESYRGTEKLCHIVTFFFDIRNGSFLF</sequence>
<reference evidence="3" key="1">
    <citation type="submission" date="2025-08" db="UniProtKB">
        <authorList>
            <consortium name="RefSeq"/>
        </authorList>
    </citation>
    <scope>IDENTIFICATION</scope>
</reference>
<gene>
    <name evidence="3" type="primary">LOC106063632</name>
</gene>
<evidence type="ECO:0000256" key="1">
    <source>
        <dbReference type="SAM" id="MobiDB-lite"/>
    </source>
</evidence>
<name>A0A9W3BFS2_BIOGL</name>
<feature type="region of interest" description="Disordered" evidence="1">
    <location>
        <begin position="1"/>
        <end position="41"/>
    </location>
</feature>